<dbReference type="AlphaFoldDB" id="X1H6V7"/>
<reference evidence="1" key="1">
    <citation type="journal article" date="2014" name="Front. Microbiol.">
        <title>High frequency of phylogenetically diverse reductive dehalogenase-homologous genes in deep subseafloor sedimentary metagenomes.</title>
        <authorList>
            <person name="Kawai M."/>
            <person name="Futagami T."/>
            <person name="Toyoda A."/>
            <person name="Takaki Y."/>
            <person name="Nishi S."/>
            <person name="Hori S."/>
            <person name="Arai W."/>
            <person name="Tsubouchi T."/>
            <person name="Morono Y."/>
            <person name="Uchiyama I."/>
            <person name="Ito T."/>
            <person name="Fujiyama A."/>
            <person name="Inagaki F."/>
            <person name="Takami H."/>
        </authorList>
    </citation>
    <scope>NUCLEOTIDE SEQUENCE</scope>
    <source>
        <strain evidence="1">Expedition CK06-06</strain>
    </source>
</reference>
<name>X1H6V7_9ZZZZ</name>
<evidence type="ECO:0000313" key="1">
    <source>
        <dbReference type="EMBL" id="GAH65926.1"/>
    </source>
</evidence>
<organism evidence="1">
    <name type="scientific">marine sediment metagenome</name>
    <dbReference type="NCBI Taxonomy" id="412755"/>
    <lineage>
        <taxon>unclassified sequences</taxon>
        <taxon>metagenomes</taxon>
        <taxon>ecological metagenomes</taxon>
    </lineage>
</organism>
<proteinExistence type="predicted"/>
<accession>X1H6V7</accession>
<comment type="caution">
    <text evidence="1">The sequence shown here is derived from an EMBL/GenBank/DDBJ whole genome shotgun (WGS) entry which is preliminary data.</text>
</comment>
<protein>
    <submittedName>
        <fullName evidence="1">Uncharacterized protein</fullName>
    </submittedName>
</protein>
<sequence>GSKQTIKLEKFGELTKNIGNYMSKHNRQLKGILIGNPFCEEPLDNRPSSNSQKQLFSKELIESAENQRMTVILSTDLYALVSQILENTITDEQKSSIRKSIMQGAGLVHLS</sequence>
<feature type="non-terminal residue" evidence="1">
    <location>
        <position position="1"/>
    </location>
</feature>
<gene>
    <name evidence="1" type="ORF">S03H2_44798</name>
</gene>
<dbReference type="EMBL" id="BARU01028033">
    <property type="protein sequence ID" value="GAH65926.1"/>
    <property type="molecule type" value="Genomic_DNA"/>
</dbReference>